<sequence length="49" mass="5318">MCVLVQKTTERNTNSFPMTGRQLKTAIHHLENEKGTGAKMCSAIASGII</sequence>
<evidence type="ECO:0000313" key="2">
    <source>
        <dbReference type="Proteomes" id="UP001159405"/>
    </source>
</evidence>
<accession>A0ABN8R6R0</accession>
<dbReference type="Proteomes" id="UP001159405">
    <property type="component" value="Unassembled WGS sequence"/>
</dbReference>
<reference evidence="1 2" key="1">
    <citation type="submission" date="2022-05" db="EMBL/GenBank/DDBJ databases">
        <authorList>
            <consortium name="Genoscope - CEA"/>
            <person name="William W."/>
        </authorList>
    </citation>
    <scope>NUCLEOTIDE SEQUENCE [LARGE SCALE GENOMIC DNA]</scope>
</reference>
<name>A0ABN8R6R0_9CNID</name>
<comment type="caution">
    <text evidence="1">The sequence shown here is derived from an EMBL/GenBank/DDBJ whole genome shotgun (WGS) entry which is preliminary data.</text>
</comment>
<protein>
    <submittedName>
        <fullName evidence="1">Uncharacterized protein</fullName>
    </submittedName>
</protein>
<feature type="non-terminal residue" evidence="1">
    <location>
        <position position="49"/>
    </location>
</feature>
<organism evidence="1 2">
    <name type="scientific">Porites lobata</name>
    <dbReference type="NCBI Taxonomy" id="104759"/>
    <lineage>
        <taxon>Eukaryota</taxon>
        <taxon>Metazoa</taxon>
        <taxon>Cnidaria</taxon>
        <taxon>Anthozoa</taxon>
        <taxon>Hexacorallia</taxon>
        <taxon>Scleractinia</taxon>
        <taxon>Fungiina</taxon>
        <taxon>Poritidae</taxon>
        <taxon>Porites</taxon>
    </lineage>
</organism>
<evidence type="ECO:0000313" key="1">
    <source>
        <dbReference type="EMBL" id="CAH3174016.1"/>
    </source>
</evidence>
<keyword evidence="2" id="KW-1185">Reference proteome</keyword>
<dbReference type="EMBL" id="CALNXK010000186">
    <property type="protein sequence ID" value="CAH3174016.1"/>
    <property type="molecule type" value="Genomic_DNA"/>
</dbReference>
<gene>
    <name evidence="1" type="ORF">PLOB_00014528</name>
</gene>
<proteinExistence type="predicted"/>